<dbReference type="PANTHER" id="PTHR42944">
    <property type="entry name" value="ADENINE DNA GLYCOSYLASE"/>
    <property type="match status" value="1"/>
</dbReference>
<evidence type="ECO:0000259" key="14">
    <source>
        <dbReference type="SMART" id="SM00478"/>
    </source>
</evidence>
<comment type="cofactor">
    <cofactor evidence="2">
        <name>[4Fe-4S] cluster</name>
        <dbReference type="ChEBI" id="CHEBI:49883"/>
    </cofactor>
</comment>
<comment type="caution">
    <text evidence="15">The sequence shown here is derived from an EMBL/GenBank/DDBJ whole genome shotgun (WGS) entry which is preliminary data.</text>
</comment>
<dbReference type="GO" id="GO:0032357">
    <property type="term" value="F:oxidized purine DNA binding"/>
    <property type="evidence" value="ECO:0007669"/>
    <property type="project" value="TreeGrafter"/>
</dbReference>
<dbReference type="Proteomes" id="UP000767327">
    <property type="component" value="Unassembled WGS sequence"/>
</dbReference>
<evidence type="ECO:0000256" key="4">
    <source>
        <dbReference type="ARBA" id="ARBA00012045"/>
    </source>
</evidence>
<dbReference type="Pfam" id="PF10576">
    <property type="entry name" value="EndIII_4Fe-2S"/>
    <property type="match status" value="1"/>
</dbReference>
<dbReference type="GO" id="GO:0035485">
    <property type="term" value="F:adenine/guanine mispair binding"/>
    <property type="evidence" value="ECO:0007669"/>
    <property type="project" value="TreeGrafter"/>
</dbReference>
<dbReference type="SUPFAM" id="SSF48150">
    <property type="entry name" value="DNA-glycosylase"/>
    <property type="match status" value="1"/>
</dbReference>
<dbReference type="PROSITE" id="PS00764">
    <property type="entry name" value="ENDONUCLEASE_III_1"/>
    <property type="match status" value="1"/>
</dbReference>
<dbReference type="Gene3D" id="1.10.340.30">
    <property type="entry name" value="Hypothetical protein, domain 2"/>
    <property type="match status" value="1"/>
</dbReference>
<dbReference type="AlphaFoldDB" id="A0A971IBW7"/>
<evidence type="ECO:0000256" key="7">
    <source>
        <dbReference type="ARBA" id="ARBA00022723"/>
    </source>
</evidence>
<evidence type="ECO:0000256" key="6">
    <source>
        <dbReference type="ARBA" id="ARBA00022485"/>
    </source>
</evidence>
<reference evidence="15" key="1">
    <citation type="journal article" date="2020" name="Biotechnol. Biofuels">
        <title>New insights from the biogas microbiome by comprehensive genome-resolved metagenomics of nearly 1600 species originating from multiple anaerobic digesters.</title>
        <authorList>
            <person name="Campanaro S."/>
            <person name="Treu L."/>
            <person name="Rodriguez-R L.M."/>
            <person name="Kovalovszki A."/>
            <person name="Ziels R.M."/>
            <person name="Maus I."/>
            <person name="Zhu X."/>
            <person name="Kougias P.G."/>
            <person name="Basile A."/>
            <person name="Luo G."/>
            <person name="Schluter A."/>
            <person name="Konstantinidis K.T."/>
            <person name="Angelidaki I."/>
        </authorList>
    </citation>
    <scope>NUCLEOTIDE SEQUENCE</scope>
    <source>
        <strain evidence="15">AS01afH2WH_6</strain>
    </source>
</reference>
<dbReference type="GO" id="GO:0051539">
    <property type="term" value="F:4 iron, 4 sulfur cluster binding"/>
    <property type="evidence" value="ECO:0007669"/>
    <property type="project" value="UniProtKB-KW"/>
</dbReference>
<evidence type="ECO:0000256" key="1">
    <source>
        <dbReference type="ARBA" id="ARBA00000843"/>
    </source>
</evidence>
<keyword evidence="12" id="KW-0234">DNA repair</keyword>
<evidence type="ECO:0000256" key="8">
    <source>
        <dbReference type="ARBA" id="ARBA00022763"/>
    </source>
</evidence>
<dbReference type="GO" id="GO:0000701">
    <property type="term" value="F:purine-specific mismatch base pair DNA N-glycosylase activity"/>
    <property type="evidence" value="ECO:0007669"/>
    <property type="project" value="UniProtKB-EC"/>
</dbReference>
<dbReference type="GO" id="GO:0046872">
    <property type="term" value="F:metal ion binding"/>
    <property type="evidence" value="ECO:0007669"/>
    <property type="project" value="UniProtKB-KW"/>
</dbReference>
<evidence type="ECO:0000256" key="2">
    <source>
        <dbReference type="ARBA" id="ARBA00001966"/>
    </source>
</evidence>
<keyword evidence="11" id="KW-0411">Iron-sulfur</keyword>
<evidence type="ECO:0000256" key="9">
    <source>
        <dbReference type="ARBA" id="ARBA00022801"/>
    </source>
</evidence>
<dbReference type="GO" id="GO:0034039">
    <property type="term" value="F:8-oxo-7,8-dihydroguanine DNA N-glycosylase activity"/>
    <property type="evidence" value="ECO:0007669"/>
    <property type="project" value="TreeGrafter"/>
</dbReference>
<comment type="catalytic activity">
    <reaction evidence="1">
        <text>Hydrolyzes free adenine bases from 7,8-dihydro-8-oxoguanine:adenine mismatched double-stranded DNA, leaving an apurinic site.</text>
        <dbReference type="EC" id="3.2.2.31"/>
    </reaction>
</comment>
<evidence type="ECO:0000313" key="16">
    <source>
        <dbReference type="Proteomes" id="UP000767327"/>
    </source>
</evidence>
<proteinExistence type="inferred from homology"/>
<evidence type="ECO:0000256" key="11">
    <source>
        <dbReference type="ARBA" id="ARBA00023014"/>
    </source>
</evidence>
<keyword evidence="10" id="KW-0408">Iron</keyword>
<dbReference type="EC" id="3.2.2.31" evidence="4"/>
<dbReference type="GO" id="GO:0006284">
    <property type="term" value="P:base-excision repair"/>
    <property type="evidence" value="ECO:0007669"/>
    <property type="project" value="InterPro"/>
</dbReference>
<gene>
    <name evidence="15" type="ORF">GXW98_02665</name>
</gene>
<dbReference type="Gene3D" id="1.10.1670.10">
    <property type="entry name" value="Helix-hairpin-Helix base-excision DNA repair enzymes (C-terminal)"/>
    <property type="match status" value="1"/>
</dbReference>
<evidence type="ECO:0000256" key="13">
    <source>
        <dbReference type="ARBA" id="ARBA00023295"/>
    </source>
</evidence>
<dbReference type="InterPro" id="IPR000445">
    <property type="entry name" value="HhH_motif"/>
</dbReference>
<feature type="domain" description="HhH-GPD" evidence="14">
    <location>
        <begin position="58"/>
        <end position="210"/>
    </location>
</feature>
<protein>
    <recommendedName>
        <fullName evidence="5">Adenine DNA glycosylase</fullName>
        <ecNumber evidence="4">3.2.2.31</ecNumber>
    </recommendedName>
</protein>
<dbReference type="PANTHER" id="PTHR42944:SF1">
    <property type="entry name" value="ADENINE DNA GLYCOSYLASE"/>
    <property type="match status" value="1"/>
</dbReference>
<name>A0A971IBW7_9BIFI</name>
<evidence type="ECO:0000313" key="15">
    <source>
        <dbReference type="EMBL" id="NLT79174.1"/>
    </source>
</evidence>
<dbReference type="GO" id="GO:0006298">
    <property type="term" value="P:mismatch repair"/>
    <property type="evidence" value="ECO:0007669"/>
    <property type="project" value="TreeGrafter"/>
</dbReference>
<dbReference type="InterPro" id="IPR011257">
    <property type="entry name" value="DNA_glycosylase"/>
</dbReference>
<dbReference type="InterPro" id="IPR003265">
    <property type="entry name" value="HhH-GPD_domain"/>
</dbReference>
<reference evidence="15" key="2">
    <citation type="submission" date="2020-01" db="EMBL/GenBank/DDBJ databases">
        <authorList>
            <person name="Campanaro S."/>
        </authorList>
    </citation>
    <scope>NUCLEOTIDE SEQUENCE</scope>
    <source>
        <strain evidence="15">AS01afH2WH_6</strain>
    </source>
</reference>
<dbReference type="Pfam" id="PF00633">
    <property type="entry name" value="HHH"/>
    <property type="match status" value="1"/>
</dbReference>
<evidence type="ECO:0000256" key="5">
    <source>
        <dbReference type="ARBA" id="ARBA00022023"/>
    </source>
</evidence>
<dbReference type="InterPro" id="IPR004035">
    <property type="entry name" value="Endouclease-III_FeS-bd_BS"/>
</dbReference>
<evidence type="ECO:0000256" key="3">
    <source>
        <dbReference type="ARBA" id="ARBA00008343"/>
    </source>
</evidence>
<accession>A0A971IBW7</accession>
<keyword evidence="7" id="KW-0479">Metal-binding</keyword>
<keyword evidence="9" id="KW-0378">Hydrolase</keyword>
<keyword evidence="6" id="KW-0004">4Fe-4S</keyword>
<dbReference type="InterPro" id="IPR044298">
    <property type="entry name" value="MIG/MutY"/>
</dbReference>
<dbReference type="EMBL" id="JAAXZR010000012">
    <property type="protein sequence ID" value="NLT79174.1"/>
    <property type="molecule type" value="Genomic_DNA"/>
</dbReference>
<dbReference type="SMART" id="SM00525">
    <property type="entry name" value="FES"/>
    <property type="match status" value="1"/>
</dbReference>
<keyword evidence="13" id="KW-0326">Glycosidase</keyword>
<comment type="similarity">
    <text evidence="3">Belongs to the Nth/MutY family.</text>
</comment>
<sequence>MTGRYDDRQTRGEEAGGSSTDAVLVRQDLFPWWDANARDLPWRFGRTTPWGVLVSEVMSQQTQMSRVVPYWQAWMAVWPDARALAEASPAEVITAWGKLGYPRRALRLQSCARVVGEDYDDALPSTYERLTELPGVGDYTASAVMSFAFGERIAVVDTNIRRVLSRVFLGVESQGGASTVEERSLANTVLPDDARESVLWNQSVMELGALVCTARKPLCESCPLAGLCAFNAAGKPGLGDRPTRPRQRFKGTDRQVRGIILDALRSRPAAAHVSRDELDALWSVTGQLDACLASLDDDGLIVIHHDSSISFP</sequence>
<dbReference type="RefSeq" id="WP_273172855.1">
    <property type="nucleotide sequence ID" value="NZ_JAAXZR010000012.1"/>
</dbReference>
<evidence type="ECO:0000256" key="12">
    <source>
        <dbReference type="ARBA" id="ARBA00023204"/>
    </source>
</evidence>
<keyword evidence="8" id="KW-0227">DNA damage</keyword>
<dbReference type="InterPro" id="IPR003651">
    <property type="entry name" value="Endonuclease3_FeS-loop_motif"/>
</dbReference>
<dbReference type="Pfam" id="PF00730">
    <property type="entry name" value="HhH-GPD"/>
    <property type="match status" value="1"/>
</dbReference>
<organism evidence="15 16">
    <name type="scientific">Bifidobacterium crudilactis</name>
    <dbReference type="NCBI Taxonomy" id="327277"/>
    <lineage>
        <taxon>Bacteria</taxon>
        <taxon>Bacillati</taxon>
        <taxon>Actinomycetota</taxon>
        <taxon>Actinomycetes</taxon>
        <taxon>Bifidobacteriales</taxon>
        <taxon>Bifidobacteriaceae</taxon>
        <taxon>Bifidobacterium</taxon>
    </lineage>
</organism>
<dbReference type="CDD" id="cd00056">
    <property type="entry name" value="ENDO3c"/>
    <property type="match status" value="1"/>
</dbReference>
<dbReference type="InterPro" id="IPR023170">
    <property type="entry name" value="HhH_base_excis_C"/>
</dbReference>
<evidence type="ECO:0000256" key="10">
    <source>
        <dbReference type="ARBA" id="ARBA00023004"/>
    </source>
</evidence>
<dbReference type="SMART" id="SM00478">
    <property type="entry name" value="ENDO3c"/>
    <property type="match status" value="1"/>
</dbReference>